<dbReference type="EMBL" id="RJJD01000007">
    <property type="protein sequence ID" value="RNI26516.1"/>
    <property type="molecule type" value="Genomic_DNA"/>
</dbReference>
<evidence type="ECO:0000313" key="4">
    <source>
        <dbReference type="EMBL" id="RNI26516.1"/>
    </source>
</evidence>
<dbReference type="GO" id="GO:0016787">
    <property type="term" value="F:hydrolase activity"/>
    <property type="evidence" value="ECO:0007669"/>
    <property type="project" value="UniProtKB-KW"/>
</dbReference>
<dbReference type="InterPro" id="IPR004843">
    <property type="entry name" value="Calcineurin-like_PHP"/>
</dbReference>
<dbReference type="Proteomes" id="UP000272117">
    <property type="component" value="Unassembled WGS sequence"/>
</dbReference>
<dbReference type="PANTHER" id="PTHR10161:SF14">
    <property type="entry name" value="TARTRATE-RESISTANT ACID PHOSPHATASE TYPE 5"/>
    <property type="match status" value="1"/>
</dbReference>
<keyword evidence="5" id="KW-1185">Reference proteome</keyword>
<keyword evidence="1" id="KW-0732">Signal</keyword>
<protein>
    <submittedName>
        <fullName evidence="4">Metallophosphoesterase</fullName>
    </submittedName>
</protein>
<organism evidence="4 5">
    <name type="scientific">Rufibacter latericius</name>
    <dbReference type="NCBI Taxonomy" id="2487040"/>
    <lineage>
        <taxon>Bacteria</taxon>
        <taxon>Pseudomonadati</taxon>
        <taxon>Bacteroidota</taxon>
        <taxon>Cytophagia</taxon>
        <taxon>Cytophagales</taxon>
        <taxon>Hymenobacteraceae</taxon>
        <taxon>Rufibacter</taxon>
    </lineage>
</organism>
<reference evidence="4 5" key="1">
    <citation type="submission" date="2018-11" db="EMBL/GenBank/DDBJ databases">
        <title>Rufibacter latericius sp. nov., isolated from water in Baiyang Lake.</title>
        <authorList>
            <person name="Yang Y."/>
        </authorList>
    </citation>
    <scope>NUCLEOTIDE SEQUENCE [LARGE SCALE GENOMIC DNA]</scope>
    <source>
        <strain evidence="4 5">R-22-1c-1</strain>
    </source>
</reference>
<dbReference type="AlphaFoldDB" id="A0A3M9MLW1"/>
<dbReference type="Pfam" id="PF00149">
    <property type="entry name" value="Metallophos"/>
    <property type="match status" value="1"/>
</dbReference>
<dbReference type="RefSeq" id="WP_123127195.1">
    <property type="nucleotide sequence ID" value="NZ_RJJD01000007.1"/>
</dbReference>
<gene>
    <name evidence="4" type="ORF">EFB08_11910</name>
</gene>
<feature type="domain" description="Calcineurin-like phosphoesterase" evidence="3">
    <location>
        <begin position="54"/>
        <end position="254"/>
    </location>
</feature>
<evidence type="ECO:0000259" key="3">
    <source>
        <dbReference type="Pfam" id="PF00149"/>
    </source>
</evidence>
<accession>A0A3M9MLW1</accession>
<evidence type="ECO:0000256" key="1">
    <source>
        <dbReference type="ARBA" id="ARBA00022729"/>
    </source>
</evidence>
<dbReference type="SUPFAM" id="SSF56300">
    <property type="entry name" value="Metallo-dependent phosphatases"/>
    <property type="match status" value="1"/>
</dbReference>
<evidence type="ECO:0000313" key="5">
    <source>
        <dbReference type="Proteomes" id="UP000272117"/>
    </source>
</evidence>
<dbReference type="PANTHER" id="PTHR10161">
    <property type="entry name" value="TARTRATE-RESISTANT ACID PHOSPHATASE TYPE 5"/>
    <property type="match status" value="1"/>
</dbReference>
<proteinExistence type="predicted"/>
<dbReference type="InterPro" id="IPR029052">
    <property type="entry name" value="Metallo-depent_PP-like"/>
</dbReference>
<name>A0A3M9MLW1_9BACT</name>
<dbReference type="OrthoDB" id="333971at2"/>
<evidence type="ECO:0000256" key="2">
    <source>
        <dbReference type="ARBA" id="ARBA00022801"/>
    </source>
</evidence>
<sequence>MLYTIALLVLLALTIWFTWAYLRERKYRKKPFYSLSEIGWRTTSPPPLDQRTHSIAMVGDIGKNGSVEDDPLMQAVQSWINEAGENSTILLLGDNVYPTGLPPVESFRHPAAIQKLDYQLSLFQNYRGKVIYLSGNHDWNKGRQDGYSFVLRQEKYIIEKLQDNNAYLPRGGTLGPVTWEINDQLLILVINTQWWVQAGFKPLEKKPGEAYRISRDFYPALQALLEENKHRFIVLAAHHPLYSNALHGGKFTVKQHLFPLTFINKRALIPLPLAGSLFRLYRKYMGMHEDMSYPPYRKFRRRLLRILHQYNSIFYVAGHDHNLQYFQVKGNHYAVSGSGSKTNFVAKGGKASFAHENKGFMVLDQYKDGTIWLRVIEPALTLGEEPILAFQKCIYPAPVAPTLRAEAK</sequence>
<dbReference type="Gene3D" id="3.60.21.10">
    <property type="match status" value="2"/>
</dbReference>
<keyword evidence="2" id="KW-0378">Hydrolase</keyword>
<dbReference type="InterPro" id="IPR051558">
    <property type="entry name" value="Metallophosphoesterase_PAP"/>
</dbReference>
<comment type="caution">
    <text evidence="4">The sequence shown here is derived from an EMBL/GenBank/DDBJ whole genome shotgun (WGS) entry which is preliminary data.</text>
</comment>